<dbReference type="GO" id="GO:0005929">
    <property type="term" value="C:cilium"/>
    <property type="evidence" value="ECO:0007669"/>
    <property type="project" value="TreeGrafter"/>
</dbReference>
<reference evidence="3" key="1">
    <citation type="submission" date="2025-08" db="UniProtKB">
        <authorList>
            <consortium name="RefSeq"/>
        </authorList>
    </citation>
    <scope>IDENTIFICATION</scope>
    <source>
        <tissue evidence="3">Muscle</tissue>
    </source>
</reference>
<dbReference type="AlphaFoldDB" id="A0A9R0AX68"/>
<feature type="compositionally biased region" description="Polar residues" evidence="2">
    <location>
        <begin position="39"/>
        <end position="52"/>
    </location>
</feature>
<dbReference type="GO" id="GO:0005576">
    <property type="term" value="C:extracellular region"/>
    <property type="evidence" value="ECO:0007669"/>
    <property type="project" value="GOC"/>
</dbReference>
<dbReference type="RefSeq" id="XP_042614063.1">
    <property type="nucleotide sequence ID" value="XM_042758129.1"/>
</dbReference>
<dbReference type="PANTHER" id="PTHR16275">
    <property type="entry name" value="COILED-COIL DOMAIN-CONTAINING PROTEIN 40"/>
    <property type="match status" value="1"/>
</dbReference>
<gene>
    <name evidence="3" type="primary">LOC109089854</name>
</gene>
<dbReference type="GO" id="GO:0005737">
    <property type="term" value="C:cytoplasm"/>
    <property type="evidence" value="ECO:0007669"/>
    <property type="project" value="TreeGrafter"/>
</dbReference>
<keyword evidence="1" id="KW-0175">Coiled coil</keyword>
<feature type="coiled-coil region" evidence="1">
    <location>
        <begin position="146"/>
        <end position="299"/>
    </location>
</feature>
<dbReference type="KEGG" id="ccar:109089854"/>
<name>A0A9R0AX68_CYPCA</name>
<accession>A0A9R0AX68</accession>
<evidence type="ECO:0000256" key="2">
    <source>
        <dbReference type="SAM" id="MobiDB-lite"/>
    </source>
</evidence>
<dbReference type="PANTHER" id="PTHR16275:SF8">
    <property type="entry name" value="COILED-COIL DOMAIN-CONTAINING PROTEIN 40"/>
    <property type="match status" value="1"/>
</dbReference>
<feature type="compositionally biased region" description="Polar residues" evidence="2">
    <location>
        <begin position="22"/>
        <end position="32"/>
    </location>
</feature>
<dbReference type="GO" id="GO:0035082">
    <property type="term" value="P:axoneme assembly"/>
    <property type="evidence" value="ECO:0007669"/>
    <property type="project" value="InterPro"/>
</dbReference>
<feature type="region of interest" description="Disordered" evidence="2">
    <location>
        <begin position="17"/>
        <end position="52"/>
    </location>
</feature>
<organism evidence="3">
    <name type="scientific">Cyprinus carpio</name>
    <name type="common">Common carp</name>
    <dbReference type="NCBI Taxonomy" id="7962"/>
    <lineage>
        <taxon>Eukaryota</taxon>
        <taxon>Metazoa</taxon>
        <taxon>Chordata</taxon>
        <taxon>Craniata</taxon>
        <taxon>Vertebrata</taxon>
        <taxon>Euteleostomi</taxon>
        <taxon>Actinopterygii</taxon>
        <taxon>Neopterygii</taxon>
        <taxon>Teleostei</taxon>
        <taxon>Ostariophysi</taxon>
        <taxon>Cypriniformes</taxon>
        <taxon>Cyprinidae</taxon>
        <taxon>Cyprininae</taxon>
        <taxon>Cyprinus</taxon>
    </lineage>
</organism>
<dbReference type="InterPro" id="IPR037386">
    <property type="entry name" value="CCDC40"/>
</dbReference>
<sequence>MVHEMLARLQASLEASHEANAQAASQHRQAQDQLDGVKSQYQDTASQANKQRMQVSDLQSKVDSLALKLLYMQEANADLHSDIKAIINASHKAQKERTQTEAHKHQQDLYVECLTKHVEKLSEQISLYDVQNITQTEQTKAVKEALSEAQLELDSVIVEHRQLLQQWNSSLLMMRRRDEAYTAMQEELRLANDQVRSLDTEIEGYKKSITQEEEQNEHLTLHLNRAQNDGTTSRKLITHSQNHQEVLQAQYSTYTQTLQETEKTLSTLREDHKVLQSEIEGLKKQMEKESAVRVDLEDQIMNKLQEQLTHNNAAK</sequence>
<evidence type="ECO:0000313" key="3">
    <source>
        <dbReference type="RefSeq" id="XP_042614063.1"/>
    </source>
</evidence>
<proteinExistence type="predicted"/>
<dbReference type="OrthoDB" id="188741at2759"/>
<protein>
    <submittedName>
        <fullName evidence="3">Coiled-coil domain-containing protein 40-like</fullName>
    </submittedName>
</protein>
<evidence type="ECO:0000256" key="1">
    <source>
        <dbReference type="SAM" id="Coils"/>
    </source>
</evidence>
<dbReference type="GeneID" id="109089854"/>
<dbReference type="GO" id="GO:0060287">
    <property type="term" value="P:epithelial cilium movement involved in determination of left/right asymmetry"/>
    <property type="evidence" value="ECO:0007669"/>
    <property type="project" value="TreeGrafter"/>
</dbReference>
<dbReference type="GO" id="GO:0001947">
    <property type="term" value="P:heart looping"/>
    <property type="evidence" value="ECO:0007669"/>
    <property type="project" value="TreeGrafter"/>
</dbReference>
<dbReference type="Proteomes" id="UP001155660">
    <property type="component" value="Chromosome A6"/>
</dbReference>